<keyword evidence="2" id="KW-0808">Transferase</keyword>
<dbReference type="Proteomes" id="UP001238805">
    <property type="component" value="Chromosome"/>
</dbReference>
<reference evidence="5 6" key="1">
    <citation type="submission" date="2023-05" db="EMBL/GenBank/DDBJ databases">
        <title>Corynebacterium suedekumii sp. nov. and Corynebacterium breve sp. nov. isolated from raw cow's milk.</title>
        <authorList>
            <person name="Baer M.K."/>
            <person name="Mehl L."/>
            <person name="Hellmuth R."/>
            <person name="Marke G."/>
            <person name="Lipski A."/>
        </authorList>
    </citation>
    <scope>NUCLEOTIDE SEQUENCE [LARGE SCALE GENOMIC DNA]</scope>
    <source>
        <strain evidence="5 6">LM112</strain>
    </source>
</reference>
<dbReference type="Pfam" id="PF13579">
    <property type="entry name" value="Glyco_trans_4_4"/>
    <property type="match status" value="1"/>
</dbReference>
<keyword evidence="1" id="KW-0328">Glycosyltransferase</keyword>
<sequence>MAKILVDAGHDVTVIAPPPHYQRKMGVRTWLQERKFSSAVENNTGPAGEHIVRSGFLPAGSSLTLRALNQATVALGAIWVVLKRPGKLCGYQPDLVIGTVPALPTAFATRFAAARFKAPYIIDLRDAWPDLLEEFSNWNKGTGRKSLRERVLSRGPMQLISALTRTVVNGALKNAAGISVTSSKLAQDLAARPEIMTDGHTPPIETIRNVFPPETCYVKDEGPRPEGERLNVLYAGTFGRAQNLENAIKAAELARAQGVDIELRFVGAGVTRDALTETAEHRAVEVSFESRQPAEDLAPFYDWADTALVHLTDWEALDRAVPSKTYELMAARVHISGVVSGEAADIIRDRGAGDIVTPENPQQLADLWVHLACHRQRLAINGDGATWVEDERSTTAPERLLRLIDKATQ</sequence>
<evidence type="ECO:0000259" key="3">
    <source>
        <dbReference type="Pfam" id="PF00534"/>
    </source>
</evidence>
<protein>
    <submittedName>
        <fullName evidence="5">Glycosyltransferase family 4 protein</fullName>
    </submittedName>
</protein>
<evidence type="ECO:0000313" key="6">
    <source>
        <dbReference type="Proteomes" id="UP001238805"/>
    </source>
</evidence>
<dbReference type="InterPro" id="IPR028098">
    <property type="entry name" value="Glyco_trans_4-like_N"/>
</dbReference>
<feature type="domain" description="Glycosyl transferase family 1" evidence="3">
    <location>
        <begin position="227"/>
        <end position="366"/>
    </location>
</feature>
<dbReference type="RefSeq" id="WP_284874810.1">
    <property type="nucleotide sequence ID" value="NZ_CP126970.1"/>
</dbReference>
<dbReference type="Pfam" id="PF00534">
    <property type="entry name" value="Glycos_transf_1"/>
    <property type="match status" value="1"/>
</dbReference>
<proteinExistence type="predicted"/>
<dbReference type="Gene3D" id="3.40.50.2000">
    <property type="entry name" value="Glycogen Phosphorylase B"/>
    <property type="match status" value="1"/>
</dbReference>
<keyword evidence="6" id="KW-1185">Reference proteome</keyword>
<organism evidence="5 6">
    <name type="scientific">Corynebacterium suedekumii</name>
    <dbReference type="NCBI Taxonomy" id="3049801"/>
    <lineage>
        <taxon>Bacteria</taxon>
        <taxon>Bacillati</taxon>
        <taxon>Actinomycetota</taxon>
        <taxon>Actinomycetes</taxon>
        <taxon>Mycobacteriales</taxon>
        <taxon>Corynebacteriaceae</taxon>
        <taxon>Corynebacterium</taxon>
    </lineage>
</organism>
<feature type="domain" description="Glycosyltransferase subfamily 4-like N-terminal" evidence="4">
    <location>
        <begin position="1"/>
        <end position="191"/>
    </location>
</feature>
<gene>
    <name evidence="5" type="ORF">QP029_13795</name>
</gene>
<dbReference type="EMBL" id="CP126970">
    <property type="protein sequence ID" value="WIM70220.1"/>
    <property type="molecule type" value="Genomic_DNA"/>
</dbReference>
<evidence type="ECO:0000256" key="1">
    <source>
        <dbReference type="ARBA" id="ARBA00022676"/>
    </source>
</evidence>
<evidence type="ECO:0000313" key="5">
    <source>
        <dbReference type="EMBL" id="WIM70220.1"/>
    </source>
</evidence>
<name>A0ABY8VRP1_9CORY</name>
<accession>A0ABY8VRP1</accession>
<evidence type="ECO:0000256" key="2">
    <source>
        <dbReference type="ARBA" id="ARBA00022679"/>
    </source>
</evidence>
<dbReference type="CDD" id="cd03794">
    <property type="entry name" value="GT4_WbuB-like"/>
    <property type="match status" value="1"/>
</dbReference>
<dbReference type="SUPFAM" id="SSF53756">
    <property type="entry name" value="UDP-Glycosyltransferase/glycogen phosphorylase"/>
    <property type="match status" value="1"/>
</dbReference>
<dbReference type="InterPro" id="IPR001296">
    <property type="entry name" value="Glyco_trans_1"/>
</dbReference>
<evidence type="ECO:0000259" key="4">
    <source>
        <dbReference type="Pfam" id="PF13579"/>
    </source>
</evidence>